<evidence type="ECO:0000313" key="3">
    <source>
        <dbReference type="Proteomes" id="UP000183997"/>
    </source>
</evidence>
<dbReference type="Proteomes" id="UP000183997">
    <property type="component" value="Unassembled WGS sequence"/>
</dbReference>
<organism evidence="2 3">
    <name type="scientific">Desulforamulus aeronauticus DSM 10349</name>
    <dbReference type="NCBI Taxonomy" id="1121421"/>
    <lineage>
        <taxon>Bacteria</taxon>
        <taxon>Bacillati</taxon>
        <taxon>Bacillota</taxon>
        <taxon>Clostridia</taxon>
        <taxon>Eubacteriales</taxon>
        <taxon>Peptococcaceae</taxon>
        <taxon>Desulforamulus</taxon>
    </lineage>
</organism>
<accession>A0A1M6RJR6</accession>
<dbReference type="SUPFAM" id="SSF69318">
    <property type="entry name" value="Integrin alpha N-terminal domain"/>
    <property type="match status" value="1"/>
</dbReference>
<sequence>MPSYIRVLHASPDAPPVDLYADNTIIAKGLSYRNFTEYLPVSSGTHNIKVVHSESPGEQILESSQNIPPNSIQTIALVDNLANIRLLPISDQPASLDVNKVNLKFVHLAPDLSNVDLTLPDGTVLFSNVSFKEATDYLTLNPNNHTLQVRVEGEVILTVPNQKLSAGKVYSAYLIGRNNGNPPLQLLTPLDGSSYLQVANSESGQIILDSAEADVNGDGIIDKVYLIGNKPDPESPFTQDIRVCVEDGKTNNTICATPASNEGYNANVLLGDFTGDKISDILVRIESGGSGGYLFAYVYSVADDRLVKRFDYEEFNKKSQFNVVFKDNYKVEVTPVNKDKPFIIDVSNRKEEFSDLYNSSGKLIMPVQGSVLALGNIEPVVDNDSNHNLLAIQRIIGRFNAETLGYVKTTLQWDGVTFSPVKIEVVQNLN</sequence>
<dbReference type="RefSeq" id="WP_084082339.1">
    <property type="nucleotide sequence ID" value="NZ_FRAR01000011.1"/>
</dbReference>
<protein>
    <recommendedName>
        <fullName evidence="1">DUF4397 domain-containing protein</fullName>
    </recommendedName>
</protein>
<dbReference type="InterPro" id="IPR028994">
    <property type="entry name" value="Integrin_alpha_N"/>
</dbReference>
<feature type="domain" description="DUF4397" evidence="1">
    <location>
        <begin position="121"/>
        <end position="188"/>
    </location>
</feature>
<dbReference type="OrthoDB" id="1653343at2"/>
<reference evidence="3" key="1">
    <citation type="submission" date="2016-11" db="EMBL/GenBank/DDBJ databases">
        <authorList>
            <person name="Varghese N."/>
            <person name="Submissions S."/>
        </authorList>
    </citation>
    <scope>NUCLEOTIDE SEQUENCE [LARGE SCALE GENOMIC DNA]</scope>
    <source>
        <strain evidence="3">DSM 10349</strain>
    </source>
</reference>
<keyword evidence="3" id="KW-1185">Reference proteome</keyword>
<dbReference type="Pfam" id="PF14344">
    <property type="entry name" value="DUF4397"/>
    <property type="match status" value="2"/>
</dbReference>
<feature type="domain" description="DUF4397" evidence="1">
    <location>
        <begin position="3"/>
        <end position="118"/>
    </location>
</feature>
<dbReference type="EMBL" id="FRAR01000011">
    <property type="protein sequence ID" value="SHK32656.1"/>
    <property type="molecule type" value="Genomic_DNA"/>
</dbReference>
<dbReference type="STRING" id="1121421.SAMN02745123_01481"/>
<dbReference type="InterPro" id="IPR038643">
    <property type="entry name" value="PliI_sf"/>
</dbReference>
<evidence type="ECO:0000313" key="2">
    <source>
        <dbReference type="EMBL" id="SHK32656.1"/>
    </source>
</evidence>
<name>A0A1M6RJR6_9FIRM</name>
<gene>
    <name evidence="2" type="ORF">SAMN02745123_01481</name>
</gene>
<evidence type="ECO:0000259" key="1">
    <source>
        <dbReference type="Pfam" id="PF14344"/>
    </source>
</evidence>
<dbReference type="InterPro" id="IPR025510">
    <property type="entry name" value="DUF4397"/>
</dbReference>
<proteinExistence type="predicted"/>
<dbReference type="AlphaFoldDB" id="A0A1M6RJR6"/>
<dbReference type="Gene3D" id="2.40.128.460">
    <property type="entry name" value="Periplasmic lysozyme inhibitor of I-type lysozyme"/>
    <property type="match status" value="1"/>
</dbReference>